<dbReference type="AlphaFoldDB" id="A0AAD7UR10"/>
<dbReference type="InterPro" id="IPR019787">
    <property type="entry name" value="Znf_PHD-finger"/>
</dbReference>
<keyword evidence="1" id="KW-0479">Metal-binding</keyword>
<dbReference type="SUPFAM" id="SSF57903">
    <property type="entry name" value="FYVE/PHD zinc finger"/>
    <property type="match status" value="1"/>
</dbReference>
<dbReference type="Gene3D" id="3.30.40.10">
    <property type="entry name" value="Zinc/RING finger domain, C3HC4 (zinc finger)"/>
    <property type="match status" value="1"/>
</dbReference>
<evidence type="ECO:0000256" key="3">
    <source>
        <dbReference type="ARBA" id="ARBA00022833"/>
    </source>
</evidence>
<keyword evidence="2 4" id="KW-0863">Zinc-finger</keyword>
<dbReference type="InterPro" id="IPR011011">
    <property type="entry name" value="Znf_FYVE_PHD"/>
</dbReference>
<evidence type="ECO:0000313" key="6">
    <source>
        <dbReference type="EMBL" id="KAJ8614561.1"/>
    </source>
</evidence>
<sequence length="429" mass="49466">MRLRLIDERFSSPQGCVVIDSEAGEFLVCVRKEVVRASVSSLVSARGAVLSPDSIGQWLDSARGTPVRRRAWIRFGRRTYKGTVRRVGAKSCVVRYDDGSFEAGVKRSRITYETDEAAAVSKFFAFVSERHEMWARRTRGEAWPWTTDEALRDYAFCNVYRELDRGTVYFRRRASDDVYWCSLVYRLLNKIESFSTWRDRIPTRTEWPSFKRHLFQRRRDGHAVFSSAHQTMGLDRYIATVESAPKTVSMTSPQEAYAQLRDLDNLGPFFAWQIVCDIMEASVDHDENSFVVLGPGAKKGLRRIFGKDDVDLAKRLTKRAPEIMRDFVPLGGRPLTLKNVEHCLCEYEKYHNPHRRKFKSRSSLDQSLVCAKCNDPNPKNDHQLLFCDLCNYPVHADCLPSDTIPDREWFCPACAQAWHVKTSKLKHIS</sequence>
<reference evidence="6" key="1">
    <citation type="submission" date="2023-01" db="EMBL/GenBank/DDBJ databases">
        <title>Metagenome sequencing of chrysophaentin producing Chrysophaeum taylorii.</title>
        <authorList>
            <person name="Davison J."/>
            <person name="Bewley C."/>
        </authorList>
    </citation>
    <scope>NUCLEOTIDE SEQUENCE</scope>
    <source>
        <strain evidence="6">NIES-1699</strain>
    </source>
</reference>
<accession>A0AAD7UR10</accession>
<dbReference type="Proteomes" id="UP001230188">
    <property type="component" value="Unassembled WGS sequence"/>
</dbReference>
<keyword evidence="3" id="KW-0862">Zinc</keyword>
<dbReference type="InterPro" id="IPR013083">
    <property type="entry name" value="Znf_RING/FYVE/PHD"/>
</dbReference>
<proteinExistence type="predicted"/>
<organism evidence="6 7">
    <name type="scientific">Chrysophaeum taylorii</name>
    <dbReference type="NCBI Taxonomy" id="2483200"/>
    <lineage>
        <taxon>Eukaryota</taxon>
        <taxon>Sar</taxon>
        <taxon>Stramenopiles</taxon>
        <taxon>Ochrophyta</taxon>
        <taxon>Pelagophyceae</taxon>
        <taxon>Pelagomonadales</taxon>
        <taxon>Pelagomonadaceae</taxon>
        <taxon>Chrysophaeum</taxon>
    </lineage>
</organism>
<dbReference type="Pfam" id="PF18723">
    <property type="entry name" value="HMUDK_hel"/>
    <property type="match status" value="1"/>
</dbReference>
<dbReference type="Pfam" id="PF00628">
    <property type="entry name" value="PHD"/>
    <property type="match status" value="1"/>
</dbReference>
<dbReference type="GO" id="GO:0008270">
    <property type="term" value="F:zinc ion binding"/>
    <property type="evidence" value="ECO:0007669"/>
    <property type="project" value="UniProtKB-KW"/>
</dbReference>
<evidence type="ECO:0000259" key="5">
    <source>
        <dbReference type="PROSITE" id="PS50016"/>
    </source>
</evidence>
<dbReference type="SMART" id="SM00249">
    <property type="entry name" value="PHD"/>
    <property type="match status" value="1"/>
</dbReference>
<evidence type="ECO:0000256" key="4">
    <source>
        <dbReference type="PROSITE-ProRule" id="PRU00146"/>
    </source>
</evidence>
<keyword evidence="7" id="KW-1185">Reference proteome</keyword>
<comment type="caution">
    <text evidence="6">The sequence shown here is derived from an EMBL/GenBank/DDBJ whole genome shotgun (WGS) entry which is preliminary data.</text>
</comment>
<feature type="domain" description="PHD-type" evidence="5">
    <location>
        <begin position="367"/>
        <end position="417"/>
    </location>
</feature>
<dbReference type="InterPro" id="IPR001965">
    <property type="entry name" value="Znf_PHD"/>
</dbReference>
<protein>
    <recommendedName>
        <fullName evidence="5">PHD-type domain-containing protein</fullName>
    </recommendedName>
</protein>
<gene>
    <name evidence="6" type="ORF">CTAYLR_004073</name>
</gene>
<dbReference type="EMBL" id="JAQMWT010000003">
    <property type="protein sequence ID" value="KAJ8614561.1"/>
    <property type="molecule type" value="Genomic_DNA"/>
</dbReference>
<name>A0AAD7UR10_9STRA</name>
<evidence type="ECO:0000256" key="1">
    <source>
        <dbReference type="ARBA" id="ARBA00022723"/>
    </source>
</evidence>
<evidence type="ECO:0000256" key="2">
    <source>
        <dbReference type="ARBA" id="ARBA00022771"/>
    </source>
</evidence>
<dbReference type="PROSITE" id="PS50016">
    <property type="entry name" value="ZF_PHD_2"/>
    <property type="match status" value="1"/>
</dbReference>
<evidence type="ECO:0000313" key="7">
    <source>
        <dbReference type="Proteomes" id="UP001230188"/>
    </source>
</evidence>
<dbReference type="InterPro" id="IPR040684">
    <property type="entry name" value="HMUDK_hel"/>
</dbReference>